<dbReference type="SMART" id="SM00219">
    <property type="entry name" value="TyrKc"/>
    <property type="match status" value="2"/>
</dbReference>
<evidence type="ECO:0000313" key="16">
    <source>
        <dbReference type="Proteomes" id="UP000095280"/>
    </source>
</evidence>
<keyword evidence="8" id="KW-0727">SH2 domain</keyword>
<evidence type="ECO:0000256" key="5">
    <source>
        <dbReference type="ARBA" id="ARBA00022840"/>
    </source>
</evidence>
<evidence type="ECO:0000256" key="1">
    <source>
        <dbReference type="ARBA" id="ARBA00022443"/>
    </source>
</evidence>
<dbReference type="Gene3D" id="3.30.200.20">
    <property type="entry name" value="Phosphorylase Kinase, domain 1"/>
    <property type="match status" value="1"/>
</dbReference>
<evidence type="ECO:0000256" key="4">
    <source>
        <dbReference type="ARBA" id="ARBA00022777"/>
    </source>
</evidence>
<dbReference type="InterPro" id="IPR001452">
    <property type="entry name" value="SH3_domain"/>
</dbReference>
<dbReference type="Gene3D" id="2.30.30.40">
    <property type="entry name" value="SH3 Domains"/>
    <property type="match status" value="1"/>
</dbReference>
<feature type="compositionally biased region" description="Acidic residues" evidence="12">
    <location>
        <begin position="76"/>
        <end position="87"/>
    </location>
</feature>
<dbReference type="InterPro" id="IPR000719">
    <property type="entry name" value="Prot_kinase_dom"/>
</dbReference>
<dbReference type="InterPro" id="IPR000980">
    <property type="entry name" value="SH2"/>
</dbReference>
<evidence type="ECO:0000259" key="13">
    <source>
        <dbReference type="PROSITE" id="PS50001"/>
    </source>
</evidence>
<dbReference type="InterPro" id="IPR020635">
    <property type="entry name" value="Tyr_kinase_cat_dom"/>
</dbReference>
<keyword evidence="6 11" id="KW-0829">Tyrosine-protein kinase</keyword>
<feature type="domain" description="Protein kinase" evidence="15">
    <location>
        <begin position="107"/>
        <end position="403"/>
    </location>
</feature>
<dbReference type="Gene3D" id="3.30.505.10">
    <property type="entry name" value="SH2 domain"/>
    <property type="match status" value="1"/>
</dbReference>
<dbReference type="Gene3D" id="1.10.510.10">
    <property type="entry name" value="Transferase(Phosphotransferase) domain 1"/>
    <property type="match status" value="2"/>
</dbReference>
<feature type="domain" description="SH3" evidence="14">
    <location>
        <begin position="493"/>
        <end position="560"/>
    </location>
</feature>
<evidence type="ECO:0000256" key="8">
    <source>
        <dbReference type="PROSITE-ProRule" id="PRU00191"/>
    </source>
</evidence>
<evidence type="ECO:0000256" key="2">
    <source>
        <dbReference type="ARBA" id="ARBA00022679"/>
    </source>
</evidence>
<keyword evidence="1 9" id="KW-0728">SH3 domain</keyword>
<feature type="binding site" evidence="10">
    <location>
        <position position="712"/>
    </location>
    <ligand>
        <name>ATP</name>
        <dbReference type="ChEBI" id="CHEBI:30616"/>
    </ligand>
</feature>
<evidence type="ECO:0000256" key="11">
    <source>
        <dbReference type="RuleBase" id="RU362096"/>
    </source>
</evidence>
<dbReference type="Pfam" id="PF00017">
    <property type="entry name" value="SH2"/>
    <property type="match status" value="1"/>
</dbReference>
<feature type="compositionally biased region" description="Pro residues" evidence="12">
    <location>
        <begin position="34"/>
        <end position="46"/>
    </location>
</feature>
<dbReference type="SMART" id="SM00252">
    <property type="entry name" value="SH2"/>
    <property type="match status" value="1"/>
</dbReference>
<dbReference type="WBParaSite" id="maker-uti_cns_0046281-snap-gene-0.8-mRNA-1">
    <property type="protein sequence ID" value="maker-uti_cns_0046281-snap-gene-0.8-mRNA-1"/>
    <property type="gene ID" value="maker-uti_cns_0046281-snap-gene-0.8"/>
</dbReference>
<dbReference type="PROSITE" id="PS00107">
    <property type="entry name" value="PROTEIN_KINASE_ATP"/>
    <property type="match status" value="2"/>
</dbReference>
<keyword evidence="4 11" id="KW-0418">Kinase</keyword>
<comment type="catalytic activity">
    <reaction evidence="7 11">
        <text>L-tyrosyl-[protein] + ATP = O-phospho-L-tyrosyl-[protein] + ADP + H(+)</text>
        <dbReference type="Rhea" id="RHEA:10596"/>
        <dbReference type="Rhea" id="RHEA-COMP:10136"/>
        <dbReference type="Rhea" id="RHEA-COMP:20101"/>
        <dbReference type="ChEBI" id="CHEBI:15378"/>
        <dbReference type="ChEBI" id="CHEBI:30616"/>
        <dbReference type="ChEBI" id="CHEBI:46858"/>
        <dbReference type="ChEBI" id="CHEBI:61978"/>
        <dbReference type="ChEBI" id="CHEBI:456216"/>
        <dbReference type="EC" id="2.7.10.2"/>
    </reaction>
</comment>
<dbReference type="SUPFAM" id="SSF50044">
    <property type="entry name" value="SH3-domain"/>
    <property type="match status" value="1"/>
</dbReference>
<name>A0A1I8JA29_9PLAT</name>
<protein>
    <recommendedName>
        <fullName evidence="11">Tyrosine-protein kinase</fullName>
        <ecNumber evidence="11">2.7.10.2</ecNumber>
    </recommendedName>
</protein>
<evidence type="ECO:0000259" key="14">
    <source>
        <dbReference type="PROSITE" id="PS50002"/>
    </source>
</evidence>
<evidence type="ECO:0000256" key="3">
    <source>
        <dbReference type="ARBA" id="ARBA00022741"/>
    </source>
</evidence>
<dbReference type="PROSITE" id="PS00109">
    <property type="entry name" value="PROTEIN_KINASE_TYR"/>
    <property type="match status" value="1"/>
</dbReference>
<dbReference type="PROSITE" id="PS50002">
    <property type="entry name" value="SH3"/>
    <property type="match status" value="1"/>
</dbReference>
<dbReference type="Proteomes" id="UP000095280">
    <property type="component" value="Unplaced"/>
</dbReference>
<dbReference type="CDD" id="cd00174">
    <property type="entry name" value="SH3"/>
    <property type="match status" value="1"/>
</dbReference>
<dbReference type="Pfam" id="PF00018">
    <property type="entry name" value="SH3_1"/>
    <property type="match status" value="1"/>
</dbReference>
<dbReference type="InterPro" id="IPR011009">
    <property type="entry name" value="Kinase-like_dom_sf"/>
</dbReference>
<evidence type="ECO:0000256" key="10">
    <source>
        <dbReference type="PROSITE-ProRule" id="PRU10141"/>
    </source>
</evidence>
<organism evidence="16 17">
    <name type="scientific">Macrostomum lignano</name>
    <dbReference type="NCBI Taxonomy" id="282301"/>
    <lineage>
        <taxon>Eukaryota</taxon>
        <taxon>Metazoa</taxon>
        <taxon>Spiralia</taxon>
        <taxon>Lophotrochozoa</taxon>
        <taxon>Platyhelminthes</taxon>
        <taxon>Rhabditophora</taxon>
        <taxon>Macrostomorpha</taxon>
        <taxon>Macrostomida</taxon>
        <taxon>Macrostomidae</taxon>
        <taxon>Macrostomum</taxon>
    </lineage>
</organism>
<dbReference type="GO" id="GO:0004715">
    <property type="term" value="F:non-membrane spanning protein tyrosine kinase activity"/>
    <property type="evidence" value="ECO:0007669"/>
    <property type="project" value="UniProtKB-EC"/>
</dbReference>
<feature type="domain" description="Protein kinase" evidence="15">
    <location>
        <begin position="684"/>
        <end position="959"/>
    </location>
</feature>
<proteinExistence type="inferred from homology"/>
<keyword evidence="2 11" id="KW-0808">Transferase</keyword>
<keyword evidence="5 10" id="KW-0067">ATP-binding</keyword>
<dbReference type="PANTHER" id="PTHR24418">
    <property type="entry name" value="TYROSINE-PROTEIN KINASE"/>
    <property type="match status" value="1"/>
</dbReference>
<keyword evidence="3 10" id="KW-0547">Nucleotide-binding</keyword>
<feature type="region of interest" description="Disordered" evidence="12">
    <location>
        <begin position="402"/>
        <end position="493"/>
    </location>
</feature>
<dbReference type="PROSITE" id="PS50001">
    <property type="entry name" value="SH2"/>
    <property type="match status" value="1"/>
</dbReference>
<dbReference type="PROSITE" id="PS50011">
    <property type="entry name" value="PROTEIN_KINASE_DOM"/>
    <property type="match status" value="2"/>
</dbReference>
<dbReference type="SMART" id="SM00326">
    <property type="entry name" value="SH3"/>
    <property type="match status" value="1"/>
</dbReference>
<feature type="domain" description="SH2" evidence="13">
    <location>
        <begin position="535"/>
        <end position="664"/>
    </location>
</feature>
<dbReference type="GO" id="GO:0005524">
    <property type="term" value="F:ATP binding"/>
    <property type="evidence" value="ECO:0007669"/>
    <property type="project" value="UniProtKB-UniRule"/>
</dbReference>
<dbReference type="Pfam" id="PF07714">
    <property type="entry name" value="PK_Tyr_Ser-Thr"/>
    <property type="match status" value="2"/>
</dbReference>
<evidence type="ECO:0000256" key="12">
    <source>
        <dbReference type="SAM" id="MobiDB-lite"/>
    </source>
</evidence>
<dbReference type="InterPro" id="IPR017441">
    <property type="entry name" value="Protein_kinase_ATP_BS"/>
</dbReference>
<dbReference type="InterPro" id="IPR001245">
    <property type="entry name" value="Ser-Thr/Tyr_kinase_cat_dom"/>
</dbReference>
<feature type="region of interest" description="Disordered" evidence="12">
    <location>
        <begin position="26"/>
        <end position="49"/>
    </location>
</feature>
<feature type="region of interest" description="Disordered" evidence="12">
    <location>
        <begin position="66"/>
        <end position="87"/>
    </location>
</feature>
<sequence>GGGGGGGQQPQQPLYARGLCGVPLLGSNGAAGPLLPPLPPPPPVPRFPSDLNIQGCTGTAVYACPPAIDSERPHADDDDDDDDDDDEAVPAAERQVLADLEVPAEAVTLRDRLGVGQFGEVRLVDWRPAPASAPVPAAAKILRPDAGAQARRDFRRETRLLARLRDPNIVRLLAVVSESMANGDGTTTATARRRQTMLLVEFAEFGDLHQLLLRRTPAEALDSPAKCHGCLVHLASQVASGMKYLEAMQVAHRDLACRNCLLGAGCQVKICDFGMSRPLYSASYCRVNVAGDGASNAGATVALPVRWMSWEAALHGRFSSRSDAWSFAVLLWELLTFCRELPLAQLTDQQVVENCRRVMDGEQSALRPSRPTDCQRELYDLMSECWQRDESRRPRFREMHLFLRRKMGGKPSKLDRTDGARKKKDKKKNEDKKPSSKQQEAPVENNEPCQTVTNPPSEPEPSVEPTVRPRLRRVPMPTPASLVEQQEESPSPMQQRMYRALYDFDGQEEGDLTFRRGEVIMVMQPGDDSSAKGRWLKGWVAGDDTREGFVPGNFLADLPPDDPKLLPGYYNYGRPDAEKELVRAAHPVGSYIVRPCGNNSDSLALSVKYKHLDAFKIYHYKIKKDPAGGGLVFISNSKKFPTVSELIEYYKGESGLVCKLSAPVDTNTKPVVPFRELFIHQQKIKCTTKLGSGSFGVVFQGKLLEKIDVAVKQLKMGSDLSTESSLIEEAQTQYRLSHRNVIQLIGYSQTDKGEFWLIMEFAEKGSLHSQLTSTQLPFRQQIDYIRQVSNGMAYLEKEQVVHRDLRAANILLTDKDELKIADFGLARVIEKSDSLYTVEAGVYRGDQECRFPIRWTAPEGINKHEFSVKSDVWSFGVCAYEIVTGGRKPYQDRNNQQVTEFVNSGQRLENPLDNRFDRDDPRSQQAKFLYEEVLLYCWRTRPEDRPTFASLSATFEDFENTVSSRYNMYD</sequence>
<accession>A0A1I8JA29</accession>
<evidence type="ECO:0000256" key="9">
    <source>
        <dbReference type="PROSITE-ProRule" id="PRU00192"/>
    </source>
</evidence>
<dbReference type="AlphaFoldDB" id="A0A1I8JA29"/>
<dbReference type="CDD" id="cd00192">
    <property type="entry name" value="PTKc"/>
    <property type="match status" value="1"/>
</dbReference>
<evidence type="ECO:0000256" key="7">
    <source>
        <dbReference type="ARBA" id="ARBA00051245"/>
    </source>
</evidence>
<dbReference type="PRINTS" id="PR00452">
    <property type="entry name" value="SH3DOMAIN"/>
</dbReference>
<evidence type="ECO:0000256" key="6">
    <source>
        <dbReference type="ARBA" id="ARBA00023137"/>
    </source>
</evidence>
<reference evidence="17" key="1">
    <citation type="submission" date="2016-11" db="UniProtKB">
        <authorList>
            <consortium name="WormBaseParasite"/>
        </authorList>
    </citation>
    <scope>IDENTIFICATION</scope>
</reference>
<dbReference type="InterPro" id="IPR008266">
    <property type="entry name" value="Tyr_kinase_AS"/>
</dbReference>
<dbReference type="InterPro" id="IPR050198">
    <property type="entry name" value="Non-receptor_tyrosine_kinases"/>
</dbReference>
<comment type="similarity">
    <text evidence="11">Belongs to the protein kinase superfamily. Tyr protein kinase family.</text>
</comment>
<keyword evidence="16" id="KW-1185">Reference proteome</keyword>
<dbReference type="SUPFAM" id="SSF55550">
    <property type="entry name" value="SH2 domain"/>
    <property type="match status" value="1"/>
</dbReference>
<dbReference type="InterPro" id="IPR036860">
    <property type="entry name" value="SH2_dom_sf"/>
</dbReference>
<feature type="binding site" evidence="10">
    <location>
        <position position="140"/>
    </location>
    <ligand>
        <name>ATP</name>
        <dbReference type="ChEBI" id="CHEBI:30616"/>
    </ligand>
</feature>
<evidence type="ECO:0000259" key="15">
    <source>
        <dbReference type="PROSITE" id="PS50011"/>
    </source>
</evidence>
<dbReference type="SUPFAM" id="SSF56112">
    <property type="entry name" value="Protein kinase-like (PK-like)"/>
    <property type="match status" value="2"/>
</dbReference>
<dbReference type="PRINTS" id="PR00109">
    <property type="entry name" value="TYRKINASE"/>
</dbReference>
<dbReference type="EC" id="2.7.10.2" evidence="11"/>
<evidence type="ECO:0000313" key="17">
    <source>
        <dbReference type="WBParaSite" id="maker-uti_cns_0046281-snap-gene-0.8-mRNA-1"/>
    </source>
</evidence>
<dbReference type="InterPro" id="IPR036028">
    <property type="entry name" value="SH3-like_dom_sf"/>
</dbReference>